<comment type="caution">
    <text evidence="1">The sequence shown here is derived from an EMBL/GenBank/DDBJ whole genome shotgun (WGS) entry which is preliminary data.</text>
</comment>
<protein>
    <submittedName>
        <fullName evidence="1">Uncharacterized protein</fullName>
    </submittedName>
</protein>
<dbReference type="EMBL" id="KZ309003">
    <property type="protein sequence ID" value="KAG8236248.1"/>
    <property type="molecule type" value="Genomic_DNA"/>
</dbReference>
<evidence type="ECO:0000313" key="2">
    <source>
        <dbReference type="Proteomes" id="UP000792457"/>
    </source>
</evidence>
<dbReference type="OrthoDB" id="426210at2759"/>
<sequence>MQKICILTWTSVTVSYYKNNKSIFYSYNINYNPLQSISSVKDLCITMTFDLTFGAHIDNICNKASQLIGFICRVSRDFMDPKIVTLYKTLARSILEYCVMTCIQHTSFRTEKAVFKTKISQKNYLTIELIHYLHSLITYHNPGYNQRRPNLFDIPYARNNYMFHNPIYHMMRLANCSQD</sequence>
<reference evidence="1" key="2">
    <citation type="submission" date="2017-10" db="EMBL/GenBank/DDBJ databases">
        <title>Ladona fulva Genome sequencing and assembly.</title>
        <authorList>
            <person name="Murali S."/>
            <person name="Richards S."/>
            <person name="Bandaranaike D."/>
            <person name="Bellair M."/>
            <person name="Blankenburg K."/>
            <person name="Chao H."/>
            <person name="Dinh H."/>
            <person name="Doddapaneni H."/>
            <person name="Dugan-Rocha S."/>
            <person name="Elkadiri S."/>
            <person name="Gnanaolivu R."/>
            <person name="Hernandez B."/>
            <person name="Skinner E."/>
            <person name="Javaid M."/>
            <person name="Lee S."/>
            <person name="Li M."/>
            <person name="Ming W."/>
            <person name="Munidasa M."/>
            <person name="Muniz J."/>
            <person name="Nguyen L."/>
            <person name="Hughes D."/>
            <person name="Osuji N."/>
            <person name="Pu L.-L."/>
            <person name="Puazo M."/>
            <person name="Qu C."/>
            <person name="Quiroz J."/>
            <person name="Raj R."/>
            <person name="Weissenberger G."/>
            <person name="Xin Y."/>
            <person name="Zou X."/>
            <person name="Han Y."/>
            <person name="Worley K."/>
            <person name="Muzny D."/>
            <person name="Gibbs R."/>
        </authorList>
    </citation>
    <scope>NUCLEOTIDE SEQUENCE</scope>
    <source>
        <strain evidence="1">Sampled in the wild</strain>
    </source>
</reference>
<gene>
    <name evidence="1" type="ORF">J437_LFUL011001</name>
</gene>
<dbReference type="Proteomes" id="UP000792457">
    <property type="component" value="Unassembled WGS sequence"/>
</dbReference>
<evidence type="ECO:0000313" key="1">
    <source>
        <dbReference type="EMBL" id="KAG8236248.1"/>
    </source>
</evidence>
<organism evidence="1 2">
    <name type="scientific">Ladona fulva</name>
    <name type="common">Scarce chaser dragonfly</name>
    <name type="synonym">Libellula fulva</name>
    <dbReference type="NCBI Taxonomy" id="123851"/>
    <lineage>
        <taxon>Eukaryota</taxon>
        <taxon>Metazoa</taxon>
        <taxon>Ecdysozoa</taxon>
        <taxon>Arthropoda</taxon>
        <taxon>Hexapoda</taxon>
        <taxon>Insecta</taxon>
        <taxon>Pterygota</taxon>
        <taxon>Palaeoptera</taxon>
        <taxon>Odonata</taxon>
        <taxon>Epiprocta</taxon>
        <taxon>Anisoptera</taxon>
        <taxon>Libelluloidea</taxon>
        <taxon>Libellulidae</taxon>
        <taxon>Ladona</taxon>
    </lineage>
</organism>
<dbReference type="AlphaFoldDB" id="A0A8K0KQ19"/>
<keyword evidence="2" id="KW-1185">Reference proteome</keyword>
<name>A0A8K0KQ19_LADFU</name>
<accession>A0A8K0KQ19</accession>
<proteinExistence type="predicted"/>
<feature type="non-terminal residue" evidence="1">
    <location>
        <position position="1"/>
    </location>
</feature>
<reference evidence="1" key="1">
    <citation type="submission" date="2013-04" db="EMBL/GenBank/DDBJ databases">
        <authorList>
            <person name="Qu J."/>
            <person name="Murali S.C."/>
            <person name="Bandaranaike D."/>
            <person name="Bellair M."/>
            <person name="Blankenburg K."/>
            <person name="Chao H."/>
            <person name="Dinh H."/>
            <person name="Doddapaneni H."/>
            <person name="Downs B."/>
            <person name="Dugan-Rocha S."/>
            <person name="Elkadiri S."/>
            <person name="Gnanaolivu R.D."/>
            <person name="Hernandez B."/>
            <person name="Javaid M."/>
            <person name="Jayaseelan J.C."/>
            <person name="Lee S."/>
            <person name="Li M."/>
            <person name="Ming W."/>
            <person name="Munidasa M."/>
            <person name="Muniz J."/>
            <person name="Nguyen L."/>
            <person name="Ongeri F."/>
            <person name="Osuji N."/>
            <person name="Pu L.-L."/>
            <person name="Puazo M."/>
            <person name="Qu C."/>
            <person name="Quiroz J."/>
            <person name="Raj R."/>
            <person name="Weissenberger G."/>
            <person name="Xin Y."/>
            <person name="Zou X."/>
            <person name="Han Y."/>
            <person name="Richards S."/>
            <person name="Worley K."/>
            <person name="Muzny D."/>
            <person name="Gibbs R."/>
        </authorList>
    </citation>
    <scope>NUCLEOTIDE SEQUENCE</scope>
    <source>
        <strain evidence="1">Sampled in the wild</strain>
    </source>
</reference>